<evidence type="ECO:0000256" key="3">
    <source>
        <dbReference type="ARBA" id="ARBA00022723"/>
    </source>
</evidence>
<dbReference type="SFLD" id="SFLDS00003">
    <property type="entry name" value="Haloacid_Dehalogenase"/>
    <property type="match status" value="1"/>
</dbReference>
<dbReference type="InterPro" id="IPR006439">
    <property type="entry name" value="HAD-SF_hydro_IA"/>
</dbReference>
<accession>A0A7T7HJG3</accession>
<evidence type="ECO:0000256" key="2">
    <source>
        <dbReference type="ARBA" id="ARBA00006171"/>
    </source>
</evidence>
<dbReference type="InterPro" id="IPR023214">
    <property type="entry name" value="HAD_sf"/>
</dbReference>
<comment type="cofactor">
    <cofactor evidence="1">
        <name>Mg(2+)</name>
        <dbReference type="ChEBI" id="CHEBI:18420"/>
    </cofactor>
</comment>
<dbReference type="InterPro" id="IPR051600">
    <property type="entry name" value="Beta-PGM-like"/>
</dbReference>
<dbReference type="Proteomes" id="UP000596083">
    <property type="component" value="Chromosome"/>
</dbReference>
<evidence type="ECO:0000313" key="5">
    <source>
        <dbReference type="EMBL" id="QQM30301.1"/>
    </source>
</evidence>
<dbReference type="PANTHER" id="PTHR46193">
    <property type="entry name" value="6-PHOSPHOGLUCONATE PHOSPHATASE"/>
    <property type="match status" value="1"/>
</dbReference>
<organism evidence="5 6">
    <name type="scientific">Martelella lutilitoris</name>
    <dbReference type="NCBI Taxonomy" id="2583532"/>
    <lineage>
        <taxon>Bacteria</taxon>
        <taxon>Pseudomonadati</taxon>
        <taxon>Pseudomonadota</taxon>
        <taxon>Alphaproteobacteria</taxon>
        <taxon>Hyphomicrobiales</taxon>
        <taxon>Aurantimonadaceae</taxon>
        <taxon>Martelella</taxon>
    </lineage>
</organism>
<dbReference type="SUPFAM" id="SSF56784">
    <property type="entry name" value="HAD-like"/>
    <property type="match status" value="1"/>
</dbReference>
<dbReference type="InterPro" id="IPR041492">
    <property type="entry name" value="HAD_2"/>
</dbReference>
<dbReference type="Gene3D" id="1.10.150.240">
    <property type="entry name" value="Putative phosphatase, domain 2"/>
    <property type="match status" value="1"/>
</dbReference>
<dbReference type="AlphaFoldDB" id="A0A7T7HJG3"/>
<sequence length="232" mass="24963">MIKTVIFDFDGVIADSEIIALAELQVSLAQYGVAVDWDMLVEEFLGSSVRQIIAFVEGQTGRAVDPDFQEAWYARLFDRYRRELKPMAGAEAMLDRLEAAGIDYCIASGGSYKRLGVALQAIGFAQRFEGRAFSAESVEHGKPAPDLFLYAAEKRGALPKECVVLEDAIAGVTGAGRAGMRVFGFTGGSHLEGVRPLHAERLRAAGADMVLTALSDFGTLALDAGRDRLTPG</sequence>
<evidence type="ECO:0000256" key="1">
    <source>
        <dbReference type="ARBA" id="ARBA00001946"/>
    </source>
</evidence>
<dbReference type="GO" id="GO:0003824">
    <property type="term" value="F:catalytic activity"/>
    <property type="evidence" value="ECO:0007669"/>
    <property type="project" value="UniProtKB-ARBA"/>
</dbReference>
<dbReference type="KEGG" id="mlut:JET14_18860"/>
<dbReference type="NCBIfam" id="TIGR01509">
    <property type="entry name" value="HAD-SF-IA-v3"/>
    <property type="match status" value="1"/>
</dbReference>
<evidence type="ECO:0000256" key="4">
    <source>
        <dbReference type="ARBA" id="ARBA00022842"/>
    </source>
</evidence>
<proteinExistence type="inferred from homology"/>
<dbReference type="RefSeq" id="WP_200335563.1">
    <property type="nucleotide sequence ID" value="NZ_CP066786.1"/>
</dbReference>
<dbReference type="SFLD" id="SFLDG01129">
    <property type="entry name" value="C1.5:_HAD__Beta-PGM__Phosphata"/>
    <property type="match status" value="1"/>
</dbReference>
<dbReference type="GO" id="GO:0046872">
    <property type="term" value="F:metal ion binding"/>
    <property type="evidence" value="ECO:0007669"/>
    <property type="project" value="UniProtKB-KW"/>
</dbReference>
<keyword evidence="4" id="KW-0460">Magnesium</keyword>
<gene>
    <name evidence="5" type="ORF">JET14_18860</name>
</gene>
<name>A0A7T7HJG3_9HYPH</name>
<dbReference type="Pfam" id="PF13419">
    <property type="entry name" value="HAD_2"/>
    <property type="match status" value="1"/>
</dbReference>
<dbReference type="EMBL" id="CP066786">
    <property type="protein sequence ID" value="QQM30301.1"/>
    <property type="molecule type" value="Genomic_DNA"/>
</dbReference>
<dbReference type="InterPro" id="IPR023198">
    <property type="entry name" value="PGP-like_dom2"/>
</dbReference>
<evidence type="ECO:0000313" key="6">
    <source>
        <dbReference type="Proteomes" id="UP000596083"/>
    </source>
</evidence>
<dbReference type="PANTHER" id="PTHR46193:SF10">
    <property type="entry name" value="6-PHOSPHOGLUCONATE PHOSPHATASE"/>
    <property type="match status" value="1"/>
</dbReference>
<dbReference type="Gene3D" id="3.40.50.1000">
    <property type="entry name" value="HAD superfamily/HAD-like"/>
    <property type="match status" value="1"/>
</dbReference>
<dbReference type="SFLD" id="SFLDG01135">
    <property type="entry name" value="C1.5.6:_HAD__Beta-PGM__Phospha"/>
    <property type="match status" value="1"/>
</dbReference>
<protein>
    <submittedName>
        <fullName evidence="5">HAD family phosphatase</fullName>
    </submittedName>
</protein>
<comment type="similarity">
    <text evidence="2">Belongs to the HAD-like hydrolase superfamily. CbbY/CbbZ/Gph/YieH family.</text>
</comment>
<keyword evidence="3" id="KW-0479">Metal-binding</keyword>
<dbReference type="InterPro" id="IPR036412">
    <property type="entry name" value="HAD-like_sf"/>
</dbReference>
<reference evidence="5 6" key="1">
    <citation type="submission" date="2020-12" db="EMBL/GenBank/DDBJ databases">
        <authorList>
            <person name="Zheng R.K."/>
            <person name="Sun C.M."/>
        </authorList>
    </citation>
    <scope>NUCLEOTIDE SEQUENCE [LARGE SCALE GENOMIC DNA]</scope>
    <source>
        <strain evidence="5 6">ZRK001</strain>
    </source>
</reference>